<dbReference type="AlphaFoldDB" id="A0A059FPZ0"/>
<dbReference type="Proteomes" id="UP000025171">
    <property type="component" value="Unassembled WGS sequence"/>
</dbReference>
<evidence type="ECO:0000313" key="3">
    <source>
        <dbReference type="Proteomes" id="UP000025171"/>
    </source>
</evidence>
<dbReference type="SUPFAM" id="SSF158587">
    <property type="entry name" value="Jann4075-like"/>
    <property type="match status" value="1"/>
</dbReference>
<dbReference type="eggNOG" id="ENOG5031316">
    <property type="taxonomic scope" value="Bacteria"/>
</dbReference>
<evidence type="ECO:0000256" key="1">
    <source>
        <dbReference type="SAM" id="MobiDB-lite"/>
    </source>
</evidence>
<keyword evidence="3" id="KW-1185">Reference proteome</keyword>
<dbReference type="PATRIC" id="fig|1280950.3.peg.1408"/>
<comment type="caution">
    <text evidence="2">The sequence shown here is derived from an EMBL/GenBank/DDBJ whole genome shotgun (WGS) entry which is preliminary data.</text>
</comment>
<sequence length="150" mass="15775">MAKATKPKTKKPAAKKPAVAKKAAAAPKIAAPAKAPTAKEMLVEKYIADLKEKVGEARPDMALLDAAVKACGPTIYKSDTATVASSDKEELARVRKGFIAKKLGVTDEAKADAAIADAIAKYGKSVRAKHRPVMYYLIAKALKKGSVLKG</sequence>
<evidence type="ECO:0008006" key="4">
    <source>
        <dbReference type="Google" id="ProtNLM"/>
    </source>
</evidence>
<reference evidence="2 3" key="1">
    <citation type="journal article" date="2014" name="Antonie Van Leeuwenhoek">
        <title>Hyphomonas beringensis sp. nov. and Hyphomonas chukchiensis sp. nov., isolated from surface seawater of the Bering Sea and Chukchi Sea.</title>
        <authorList>
            <person name="Li C."/>
            <person name="Lai Q."/>
            <person name="Li G."/>
            <person name="Dong C."/>
            <person name="Wang J."/>
            <person name="Liao Y."/>
            <person name="Shao Z."/>
        </authorList>
    </citation>
    <scope>NUCLEOTIDE SEQUENCE [LARGE SCALE GENOMIC DNA]</scope>
    <source>
        <strain evidence="2 3">MHS-2</strain>
    </source>
</reference>
<dbReference type="OrthoDB" id="9812542at2"/>
<dbReference type="RefSeq" id="WP_084141728.1">
    <property type="nucleotide sequence ID" value="NZ_ARYK01000003.1"/>
</dbReference>
<dbReference type="Pfam" id="PF11015">
    <property type="entry name" value="DUF2853"/>
    <property type="match status" value="1"/>
</dbReference>
<evidence type="ECO:0000313" key="2">
    <source>
        <dbReference type="EMBL" id="KCZ92687.1"/>
    </source>
</evidence>
<proteinExistence type="predicted"/>
<accession>A0A059FPZ0</accession>
<dbReference type="EMBL" id="ARYK01000003">
    <property type="protein sequence ID" value="KCZ92687.1"/>
    <property type="molecule type" value="Genomic_DNA"/>
</dbReference>
<dbReference type="STRING" id="1280950.HJO_07027"/>
<dbReference type="InterPro" id="IPR021274">
    <property type="entry name" value="DUF2853"/>
</dbReference>
<organism evidence="2 3">
    <name type="scientific">Hyphomonas johnsonii MHS-2</name>
    <dbReference type="NCBI Taxonomy" id="1280950"/>
    <lineage>
        <taxon>Bacteria</taxon>
        <taxon>Pseudomonadati</taxon>
        <taxon>Pseudomonadota</taxon>
        <taxon>Alphaproteobacteria</taxon>
        <taxon>Hyphomonadales</taxon>
        <taxon>Hyphomonadaceae</taxon>
        <taxon>Hyphomonas</taxon>
    </lineage>
</organism>
<feature type="compositionally biased region" description="Basic residues" evidence="1">
    <location>
        <begin position="1"/>
        <end position="14"/>
    </location>
</feature>
<gene>
    <name evidence="2" type="ORF">HJO_07027</name>
</gene>
<dbReference type="Gene3D" id="1.10.238.120">
    <property type="entry name" value="Jann4075-like"/>
    <property type="match status" value="1"/>
</dbReference>
<name>A0A059FPZ0_9PROT</name>
<dbReference type="InterPro" id="IPR023154">
    <property type="entry name" value="Jann4075-like_sf"/>
</dbReference>
<feature type="region of interest" description="Disordered" evidence="1">
    <location>
        <begin position="1"/>
        <end position="36"/>
    </location>
</feature>
<protein>
    <recommendedName>
        <fullName evidence="4">DUF2853 domain-containing protein</fullName>
    </recommendedName>
</protein>
<feature type="compositionally biased region" description="Low complexity" evidence="1">
    <location>
        <begin position="15"/>
        <end position="36"/>
    </location>
</feature>